<dbReference type="EMBL" id="JAFFZE010000008">
    <property type="protein sequence ID" value="MCT2583060.1"/>
    <property type="molecule type" value="Genomic_DNA"/>
</dbReference>
<gene>
    <name evidence="1" type="ORF">JT362_08020</name>
</gene>
<sequence length="83" mass="9659">MTTADTWTVIRAETPLTYEVDEESDLVHLDLGPRHSPGLTSTRLQIHRPTEMLDVLLDLFTRARTDYQRVTRGDEAFIAWPYR</sequence>
<dbReference type="Proteomes" id="UP001156441">
    <property type="component" value="Unassembled WGS sequence"/>
</dbReference>
<evidence type="ECO:0000313" key="2">
    <source>
        <dbReference type="Proteomes" id="UP001156441"/>
    </source>
</evidence>
<dbReference type="RefSeq" id="WP_260190430.1">
    <property type="nucleotide sequence ID" value="NZ_JAFFZE010000008.1"/>
</dbReference>
<accession>A0ABT2J6E1</accession>
<proteinExistence type="predicted"/>
<evidence type="ECO:0000313" key="1">
    <source>
        <dbReference type="EMBL" id="MCT2583060.1"/>
    </source>
</evidence>
<organism evidence="1 2">
    <name type="scientific">Actinophytocola gossypii</name>
    <dbReference type="NCBI Taxonomy" id="2812003"/>
    <lineage>
        <taxon>Bacteria</taxon>
        <taxon>Bacillati</taxon>
        <taxon>Actinomycetota</taxon>
        <taxon>Actinomycetes</taxon>
        <taxon>Pseudonocardiales</taxon>
        <taxon>Pseudonocardiaceae</taxon>
    </lineage>
</organism>
<keyword evidence="2" id="KW-1185">Reference proteome</keyword>
<name>A0ABT2J6E1_9PSEU</name>
<reference evidence="1 2" key="1">
    <citation type="submission" date="2021-02" db="EMBL/GenBank/DDBJ databases">
        <title>Actinophytocola xerophila sp. nov., isolated from soil of cotton cropping field.</title>
        <authorList>
            <person name="Huang R."/>
            <person name="Chen X."/>
            <person name="Ge X."/>
            <person name="Liu W."/>
        </authorList>
    </citation>
    <scope>NUCLEOTIDE SEQUENCE [LARGE SCALE GENOMIC DNA]</scope>
    <source>
        <strain evidence="1 2">S1-96</strain>
    </source>
</reference>
<protein>
    <submittedName>
        <fullName evidence="1">Uncharacterized protein</fullName>
    </submittedName>
</protein>
<comment type="caution">
    <text evidence="1">The sequence shown here is derived from an EMBL/GenBank/DDBJ whole genome shotgun (WGS) entry which is preliminary data.</text>
</comment>